<dbReference type="PROSITE" id="PS51194">
    <property type="entry name" value="HELICASE_CTER"/>
    <property type="match status" value="1"/>
</dbReference>
<dbReference type="SUPFAM" id="SSF52540">
    <property type="entry name" value="P-loop containing nucleoside triphosphate hydrolases"/>
    <property type="match status" value="1"/>
</dbReference>
<dbReference type="EMBL" id="JAXAVX010000001">
    <property type="protein sequence ID" value="MDX8150824.1"/>
    <property type="molecule type" value="Genomic_DNA"/>
</dbReference>
<dbReference type="PANTHER" id="PTHR18934">
    <property type="entry name" value="ATP-DEPENDENT RNA HELICASE"/>
    <property type="match status" value="1"/>
</dbReference>
<dbReference type="RefSeq" id="WP_319952966.1">
    <property type="nucleotide sequence ID" value="NZ_JAXAVX010000001.1"/>
</dbReference>
<dbReference type="InterPro" id="IPR011709">
    <property type="entry name" value="DEAD-box_helicase_OB_fold"/>
</dbReference>
<feature type="compositionally biased region" description="Basic and acidic residues" evidence="5">
    <location>
        <begin position="290"/>
        <end position="314"/>
    </location>
</feature>
<dbReference type="Pfam" id="PF07717">
    <property type="entry name" value="OB_NTP_bind"/>
    <property type="match status" value="1"/>
</dbReference>
<dbReference type="InterPro" id="IPR001650">
    <property type="entry name" value="Helicase_C-like"/>
</dbReference>
<dbReference type="CDD" id="cd18791">
    <property type="entry name" value="SF2_C_RHA"/>
    <property type="match status" value="1"/>
</dbReference>
<keyword evidence="3" id="KW-0347">Helicase</keyword>
<keyword evidence="4" id="KW-0067">ATP-binding</keyword>
<gene>
    <name evidence="8" type="ORF">SK069_04390</name>
</gene>
<evidence type="ECO:0000259" key="6">
    <source>
        <dbReference type="PROSITE" id="PS51192"/>
    </source>
</evidence>
<dbReference type="InterPro" id="IPR024590">
    <property type="entry name" value="HrpA_C"/>
</dbReference>
<dbReference type="SMART" id="SM00847">
    <property type="entry name" value="HA2"/>
    <property type="match status" value="1"/>
</dbReference>
<proteinExistence type="predicted"/>
<comment type="caution">
    <text evidence="8">The sequence shown here is derived from an EMBL/GenBank/DDBJ whole genome shotgun (WGS) entry which is preliminary data.</text>
</comment>
<evidence type="ECO:0000313" key="9">
    <source>
        <dbReference type="Proteomes" id="UP001277761"/>
    </source>
</evidence>
<evidence type="ECO:0000259" key="7">
    <source>
        <dbReference type="PROSITE" id="PS51194"/>
    </source>
</evidence>
<dbReference type="SMART" id="SM00487">
    <property type="entry name" value="DEXDc"/>
    <property type="match status" value="1"/>
</dbReference>
<dbReference type="Pfam" id="PF21010">
    <property type="entry name" value="HA2_C"/>
    <property type="match status" value="1"/>
</dbReference>
<feature type="region of interest" description="Disordered" evidence="5">
    <location>
        <begin position="268"/>
        <end position="335"/>
    </location>
</feature>
<keyword evidence="9" id="KW-1185">Reference proteome</keyword>
<dbReference type="Pfam" id="PF00270">
    <property type="entry name" value="DEAD"/>
    <property type="match status" value="1"/>
</dbReference>
<dbReference type="SMART" id="SM00382">
    <property type="entry name" value="AAA"/>
    <property type="match status" value="1"/>
</dbReference>
<feature type="domain" description="Helicase ATP-binding" evidence="6">
    <location>
        <begin position="86"/>
        <end position="249"/>
    </location>
</feature>
<dbReference type="Gene3D" id="1.20.120.1080">
    <property type="match status" value="1"/>
</dbReference>
<dbReference type="InterPro" id="IPR003593">
    <property type="entry name" value="AAA+_ATPase"/>
</dbReference>
<dbReference type="InterPro" id="IPR007502">
    <property type="entry name" value="Helicase-assoc_dom"/>
</dbReference>
<evidence type="ECO:0000256" key="1">
    <source>
        <dbReference type="ARBA" id="ARBA00022741"/>
    </source>
</evidence>
<name>A0ABU4VGJ0_9ACTN</name>
<dbReference type="SMART" id="SM00490">
    <property type="entry name" value="HELICc"/>
    <property type="match status" value="1"/>
</dbReference>
<feature type="domain" description="Helicase C-terminal" evidence="7">
    <location>
        <begin position="340"/>
        <end position="514"/>
    </location>
</feature>
<dbReference type="Proteomes" id="UP001277761">
    <property type="component" value="Unassembled WGS sequence"/>
</dbReference>
<keyword evidence="1" id="KW-0547">Nucleotide-binding</keyword>
<evidence type="ECO:0000313" key="8">
    <source>
        <dbReference type="EMBL" id="MDX8150824.1"/>
    </source>
</evidence>
<dbReference type="InterPro" id="IPR027417">
    <property type="entry name" value="P-loop_NTPase"/>
</dbReference>
<dbReference type="Pfam" id="PF11898">
    <property type="entry name" value="DUF3418"/>
    <property type="match status" value="1"/>
</dbReference>
<evidence type="ECO:0000256" key="4">
    <source>
        <dbReference type="ARBA" id="ARBA00022840"/>
    </source>
</evidence>
<sequence>MPDAPSTPDLRERLAGLSLRDEHRLARRVDRVRHQRDDAVRERELGRLVGEIERAEQRIAARVAARPERISYPEELPVSARRDDLLAALRDHQVVVVAGETGSGKTTQIPKLLLELGRGIRGTIAHTQPRRIAARTVAQRIADELHVELGDAVGYSVRFNDQASERTLVRLMTDGLLLAEIQRDRLLRRYDTIVVDEAHERSLNIDFLLGCLTQILPKRPELQVVITSATIDPERFADHFSSALGGVEVPIVEVSGRTYPVDVWYRPLREDDEDAPDGPGPDPDAGADGRSPHRSGDGAGDDRARGDRRGDGRGPRRGGRPGGRAGETGERDQADGIADAVEELLDHHRRHRTDGAQGDVLVFLSGEREIRDTAEVLAGRLRDRREPVEVLPLYARLSAAEQQRIFQPHRGRRVVLATNVAETSLTVPGITYVVDAGTARISRYSARLKVQRLPIEPISQASANQRTGRCGRVADGICVRLYSERDFAARPEFTDPEILRTNLASVILQMAALELGAVEAFPFVEPPDARQVRDGVLLLEELGALRDGRLTPLGRRIAALPVDPRMARMIVAGHEQGCTDELLVIAAALSIQDPRERPVEEQGSADQAHARFRDERSDFLAYLHLWRYLRGLQRELSGSQFRKRLKREHLHYLRIREWQDLVGQLRQAAKQVGITVPRGARADEREPAAVGAGTPRASRRGDRGRDAPSSGEERPGPGGPRAGELAEGIGDAESERIHAALLSGLLSHVGLRDTPTEKPRPGQKPGRDRRGRRIAVEFQGARNSRFQLFPGSALARKPPTWVVVAELVETSRLFGRTAAKVEPRWIEPLAEHLLKRTYSEPRWDRQRGAVVATERALLYGLPVVAGRAVPYGKLDPVVAREIFLRTALVEGDWDGGRRGGAEILAENARRIAEVEALEERQRRRGLLVDDEVLYAFLDARLPAHVVGGVEFDRWWRDARREDPDRLTYPRELLLREEAAAPSGQEDARLRPGAWKQGELTLPLSYRFEPGSDHDGVTVHVPLTALPQLRPIGFEWLVPGFRAELVEALLRGLPKELRRELVPIPETAATLLERMTPRAAPLPTAMARELQELRRVRVSPADFDLAALPGHLRMTFRIEAPDPGPDDPPLAEGHDLLALREQLTPRLRAALAAATPSLERDGLTSWTVGDLPRTVELPGTGGAVRSFPALVDQGDAVGVRTFDSPAAQAAAMRAGTRRLLRLTLPRPSPRLDTAAGLTLATAPHGSLDAVLEDVALATIDGLLEHRGGPVWDEAGFTALRASIGERLPAAVGQVLGQVVRVLDAERAVRRTLEDLAQRPATAERFADAIHDVGAQLRRLVHPGFVLEAGPRRLPDVVRYLQGAQRRLERLADVAAQDRDRMATIHELERAYAARLERWPRGIPRPAELREVPWLLEELRLDQLAGGAGRRVVAGPGGATPGAVSAKRIRRTIETAAPPR</sequence>
<dbReference type="Gene3D" id="3.40.50.300">
    <property type="entry name" value="P-loop containing nucleotide triphosphate hydrolases"/>
    <property type="match status" value="2"/>
</dbReference>
<feature type="region of interest" description="Disordered" evidence="5">
    <location>
        <begin position="676"/>
        <end position="726"/>
    </location>
</feature>
<dbReference type="InterPro" id="IPR048333">
    <property type="entry name" value="HA2_WH"/>
</dbReference>
<protein>
    <submittedName>
        <fullName evidence="8">DUF3418 domain-containing protein</fullName>
    </submittedName>
</protein>
<feature type="compositionally biased region" description="Basic and acidic residues" evidence="5">
    <location>
        <begin position="750"/>
        <end position="768"/>
    </location>
</feature>
<keyword evidence="2" id="KW-0378">Hydrolase</keyword>
<dbReference type="InterPro" id="IPR014001">
    <property type="entry name" value="Helicase_ATP-bd"/>
</dbReference>
<organism evidence="8 9">
    <name type="scientific">Patulibacter brassicae</name>
    <dbReference type="NCBI Taxonomy" id="1705717"/>
    <lineage>
        <taxon>Bacteria</taxon>
        <taxon>Bacillati</taxon>
        <taxon>Actinomycetota</taxon>
        <taxon>Thermoleophilia</taxon>
        <taxon>Solirubrobacterales</taxon>
        <taxon>Patulibacteraceae</taxon>
        <taxon>Patulibacter</taxon>
    </lineage>
</organism>
<evidence type="ECO:0000256" key="3">
    <source>
        <dbReference type="ARBA" id="ARBA00022806"/>
    </source>
</evidence>
<accession>A0ABU4VGJ0</accession>
<evidence type="ECO:0000256" key="2">
    <source>
        <dbReference type="ARBA" id="ARBA00022801"/>
    </source>
</evidence>
<dbReference type="PROSITE" id="PS51192">
    <property type="entry name" value="HELICASE_ATP_BIND_1"/>
    <property type="match status" value="1"/>
</dbReference>
<feature type="region of interest" description="Disordered" evidence="5">
    <location>
        <begin position="748"/>
        <end position="771"/>
    </location>
</feature>
<dbReference type="Pfam" id="PF04408">
    <property type="entry name" value="WHD_HA2"/>
    <property type="match status" value="1"/>
</dbReference>
<reference evidence="8 9" key="1">
    <citation type="submission" date="2023-11" db="EMBL/GenBank/DDBJ databases">
        <authorList>
            <person name="Xu M."/>
            <person name="Jiang T."/>
        </authorList>
    </citation>
    <scope>NUCLEOTIDE SEQUENCE [LARGE SCALE GENOMIC DNA]</scope>
    <source>
        <strain evidence="8 9">SD</strain>
    </source>
</reference>
<evidence type="ECO:0000256" key="5">
    <source>
        <dbReference type="SAM" id="MobiDB-lite"/>
    </source>
</evidence>
<dbReference type="InterPro" id="IPR011545">
    <property type="entry name" value="DEAD/DEAH_box_helicase_dom"/>
</dbReference>
<feature type="compositionally biased region" description="Basic and acidic residues" evidence="5">
    <location>
        <begin position="699"/>
        <end position="715"/>
    </location>
</feature>
<dbReference type="Pfam" id="PF00271">
    <property type="entry name" value="Helicase_C"/>
    <property type="match status" value="1"/>
</dbReference>
<dbReference type="PANTHER" id="PTHR18934:SF99">
    <property type="entry name" value="ATP-DEPENDENT RNA HELICASE DHX37-RELATED"/>
    <property type="match status" value="1"/>
</dbReference>